<accession>A0A8S5Q0T0</accession>
<proteinExistence type="predicted"/>
<evidence type="ECO:0000313" key="1">
    <source>
        <dbReference type="EMBL" id="DAE12425.1"/>
    </source>
</evidence>
<protein>
    <submittedName>
        <fullName evidence="1">Uncharacterized protein</fullName>
    </submittedName>
</protein>
<sequence length="34" mass="3711">MSAFDSNLLVTYIPHLGNQWITFSGMSPAPQEAS</sequence>
<reference evidence="1" key="1">
    <citation type="journal article" date="2021" name="Proc. Natl. Acad. Sci. U.S.A.">
        <title>A Catalog of Tens of Thousands of Viruses from Human Metagenomes Reveals Hidden Associations with Chronic Diseases.</title>
        <authorList>
            <person name="Tisza M.J."/>
            <person name="Buck C.B."/>
        </authorList>
    </citation>
    <scope>NUCLEOTIDE SEQUENCE</scope>
    <source>
        <strain evidence="1">CtZzC3</strain>
    </source>
</reference>
<organism evidence="1">
    <name type="scientific">Myoviridae sp. ctZzC3</name>
    <dbReference type="NCBI Taxonomy" id="2825130"/>
    <lineage>
        <taxon>Viruses</taxon>
        <taxon>Duplodnaviria</taxon>
        <taxon>Heunggongvirae</taxon>
        <taxon>Uroviricota</taxon>
        <taxon>Caudoviricetes</taxon>
    </lineage>
</organism>
<dbReference type="EMBL" id="BK015551">
    <property type="protein sequence ID" value="DAE12425.1"/>
    <property type="molecule type" value="Genomic_DNA"/>
</dbReference>
<name>A0A8S5Q0T0_9CAUD</name>